<accession>A0A3M8L1D2</accession>
<dbReference type="EMBL" id="RDSR01000016">
    <property type="protein sequence ID" value="RNE59357.1"/>
    <property type="molecule type" value="Genomic_DNA"/>
</dbReference>
<name>A0A3M8L1D2_9MICO</name>
<dbReference type="Gene3D" id="6.10.140.530">
    <property type="match status" value="2"/>
</dbReference>
<dbReference type="InterPro" id="IPR005114">
    <property type="entry name" value="Helicase_assoc"/>
</dbReference>
<dbReference type="PANTHER" id="PTHR33418">
    <property type="entry name" value="HELICASE-ASSOCIATED"/>
    <property type="match status" value="1"/>
</dbReference>
<organism evidence="2 3">
    <name type="scientific">Cryobacterium tepidiphilum</name>
    <dbReference type="NCBI Taxonomy" id="2486026"/>
    <lineage>
        <taxon>Bacteria</taxon>
        <taxon>Bacillati</taxon>
        <taxon>Actinomycetota</taxon>
        <taxon>Actinomycetes</taxon>
        <taxon>Micrococcales</taxon>
        <taxon>Microbacteriaceae</taxon>
        <taxon>Cryobacterium</taxon>
    </lineage>
</organism>
<evidence type="ECO:0000313" key="2">
    <source>
        <dbReference type="EMBL" id="RNE59357.1"/>
    </source>
</evidence>
<comment type="caution">
    <text evidence="2">The sequence shown here is derived from an EMBL/GenBank/DDBJ whole genome shotgun (WGS) entry which is preliminary data.</text>
</comment>
<evidence type="ECO:0000259" key="1">
    <source>
        <dbReference type="Pfam" id="PF03457"/>
    </source>
</evidence>
<sequence length="154" mass="18233">MARDDACSGRHLGKLDEHWLDEFANLERHVELRGAMPRESKNQTSQVSGEARLAGWVRYQRRRAVRGILPDWQRELLEQITGFLWDPSNENWSRHLATLTAFLEREGRVPRYRSSNAEERRLAAWVHKQRHLHGRGELHQVRVDALRRLPFRIV</sequence>
<reference evidence="2 3" key="1">
    <citation type="submission" date="2018-11" db="EMBL/GenBank/DDBJ databases">
        <title>Cryobacterium sp. nov., isolated from rhizosphere soil of lettuce.</title>
        <authorList>
            <person name="Wang Y."/>
        </authorList>
    </citation>
    <scope>NUCLEOTIDE SEQUENCE [LARGE SCALE GENOMIC DNA]</scope>
    <source>
        <strain evidence="2 3">NEAU-85</strain>
    </source>
</reference>
<dbReference type="OrthoDB" id="5107558at2"/>
<dbReference type="AlphaFoldDB" id="A0A3M8L1D2"/>
<keyword evidence="3" id="KW-1185">Reference proteome</keyword>
<evidence type="ECO:0000313" key="3">
    <source>
        <dbReference type="Proteomes" id="UP000279859"/>
    </source>
</evidence>
<dbReference type="Proteomes" id="UP000279859">
    <property type="component" value="Unassembled WGS sequence"/>
</dbReference>
<dbReference type="Pfam" id="PF03457">
    <property type="entry name" value="HA"/>
    <property type="match status" value="1"/>
</dbReference>
<proteinExistence type="predicted"/>
<protein>
    <recommendedName>
        <fullName evidence="1">Helicase-associated domain-containing protein</fullName>
    </recommendedName>
</protein>
<dbReference type="PANTHER" id="PTHR33418:SF1">
    <property type="entry name" value="HELICASE-ASSOCIATED DOMAIN-CONTAINING PROTEIN"/>
    <property type="match status" value="1"/>
</dbReference>
<gene>
    <name evidence="2" type="ORF">EEJ31_09975</name>
</gene>
<feature type="domain" description="Helicase-associated" evidence="1">
    <location>
        <begin position="90"/>
        <end position="151"/>
    </location>
</feature>